<keyword evidence="2" id="KW-1185">Reference proteome</keyword>
<evidence type="ECO:0000313" key="1">
    <source>
        <dbReference type="EMBL" id="SDN56973.1"/>
    </source>
</evidence>
<dbReference type="STRING" id="459525.SAMN04488137_4929"/>
<organism evidence="1 2">
    <name type="scientific">Fictibacillus solisalsi</name>
    <dbReference type="NCBI Taxonomy" id="459525"/>
    <lineage>
        <taxon>Bacteria</taxon>
        <taxon>Bacillati</taxon>
        <taxon>Bacillota</taxon>
        <taxon>Bacilli</taxon>
        <taxon>Bacillales</taxon>
        <taxon>Fictibacillaceae</taxon>
        <taxon>Fictibacillus</taxon>
    </lineage>
</organism>
<dbReference type="EMBL" id="FNHW01000008">
    <property type="protein sequence ID" value="SDN56973.1"/>
    <property type="molecule type" value="Genomic_DNA"/>
</dbReference>
<reference evidence="2" key="1">
    <citation type="submission" date="2016-10" db="EMBL/GenBank/DDBJ databases">
        <authorList>
            <person name="Varghese N."/>
            <person name="Submissions S."/>
        </authorList>
    </citation>
    <scope>NUCLEOTIDE SEQUENCE [LARGE SCALE GENOMIC DNA]</scope>
    <source>
        <strain evidence="2">CGMCC 1.6854</strain>
    </source>
</reference>
<dbReference type="AlphaFoldDB" id="A0A1H0CGL3"/>
<proteinExistence type="predicted"/>
<gene>
    <name evidence="1" type="ORF">SAMN04488137_4929</name>
</gene>
<evidence type="ECO:0000313" key="2">
    <source>
        <dbReference type="Proteomes" id="UP000199544"/>
    </source>
</evidence>
<protein>
    <submittedName>
        <fullName evidence="1">Uncharacterized protein</fullName>
    </submittedName>
</protein>
<sequence>MKRSTETRIIMRSILLFNKKDALAASQGLFLFTGRKGILGV</sequence>
<name>A0A1H0CGL3_9BACL</name>
<dbReference type="Proteomes" id="UP000199544">
    <property type="component" value="Unassembled WGS sequence"/>
</dbReference>
<accession>A0A1H0CGL3</accession>